<feature type="region of interest" description="Disordered" evidence="2">
    <location>
        <begin position="1337"/>
        <end position="1362"/>
    </location>
</feature>
<keyword evidence="5" id="KW-1185">Reference proteome</keyword>
<feature type="coiled-coil region" evidence="1">
    <location>
        <begin position="111"/>
        <end position="285"/>
    </location>
</feature>
<feature type="compositionally biased region" description="Basic and acidic residues" evidence="2">
    <location>
        <begin position="1073"/>
        <end position="1093"/>
    </location>
</feature>
<dbReference type="GO" id="GO:0000226">
    <property type="term" value="P:microtubule cytoskeleton organization"/>
    <property type="evidence" value="ECO:0007669"/>
    <property type="project" value="TreeGrafter"/>
</dbReference>
<accession>A0AA35NGK7</accession>
<feature type="compositionally biased region" description="Basic residues" evidence="2">
    <location>
        <begin position="2422"/>
        <end position="2431"/>
    </location>
</feature>
<feature type="region of interest" description="Disordered" evidence="2">
    <location>
        <begin position="1"/>
        <end position="55"/>
    </location>
</feature>
<feature type="region of interest" description="Disordered" evidence="2">
    <location>
        <begin position="1026"/>
        <end position="1052"/>
    </location>
</feature>
<dbReference type="RefSeq" id="XP_056081143.1">
    <property type="nucleotide sequence ID" value="XM_056226915.1"/>
</dbReference>
<evidence type="ECO:0000256" key="1">
    <source>
        <dbReference type="SAM" id="Coils"/>
    </source>
</evidence>
<feature type="region of interest" description="Disordered" evidence="2">
    <location>
        <begin position="1108"/>
        <end position="1139"/>
    </location>
</feature>
<dbReference type="EMBL" id="OX365760">
    <property type="protein sequence ID" value="CAI4038028.1"/>
    <property type="molecule type" value="Genomic_DNA"/>
</dbReference>
<dbReference type="GeneID" id="80917239"/>
<gene>
    <name evidence="4" type="primary">SMKI04G3670</name>
    <name evidence="4" type="ORF">SMKI_04G3670</name>
</gene>
<proteinExistence type="predicted"/>
<dbReference type="SUPFAM" id="SSF57997">
    <property type="entry name" value="Tropomyosin"/>
    <property type="match status" value="3"/>
</dbReference>
<feature type="compositionally biased region" description="Basic and acidic residues" evidence="2">
    <location>
        <begin position="1340"/>
        <end position="1361"/>
    </location>
</feature>
<feature type="compositionally biased region" description="Low complexity" evidence="2">
    <location>
        <begin position="2633"/>
        <end position="2650"/>
    </location>
</feature>
<feature type="compositionally biased region" description="Basic and acidic residues" evidence="2">
    <location>
        <begin position="2361"/>
        <end position="2377"/>
    </location>
</feature>
<keyword evidence="1" id="KW-0175">Coiled coil</keyword>
<name>A0AA35NGK7_SACMI</name>
<feature type="compositionally biased region" description="Low complexity" evidence="2">
    <location>
        <begin position="1983"/>
        <end position="1996"/>
    </location>
</feature>
<feature type="compositionally biased region" description="Basic and acidic residues" evidence="2">
    <location>
        <begin position="1108"/>
        <end position="1136"/>
    </location>
</feature>
<dbReference type="PROSITE" id="PS50003">
    <property type="entry name" value="PH_DOMAIN"/>
    <property type="match status" value="1"/>
</dbReference>
<feature type="compositionally biased region" description="Polar residues" evidence="2">
    <location>
        <begin position="2432"/>
        <end position="2451"/>
    </location>
</feature>
<dbReference type="SUPFAM" id="SSF50729">
    <property type="entry name" value="PH domain-like"/>
    <property type="match status" value="1"/>
</dbReference>
<feature type="region of interest" description="Disordered" evidence="2">
    <location>
        <begin position="1179"/>
        <end position="1199"/>
    </location>
</feature>
<dbReference type="CDD" id="cd13365">
    <property type="entry name" value="PH_PLC_plant-like"/>
    <property type="match status" value="1"/>
</dbReference>
<feature type="region of interest" description="Disordered" evidence="2">
    <location>
        <begin position="2130"/>
        <end position="2151"/>
    </location>
</feature>
<protein>
    <recommendedName>
        <fullName evidence="3">PH domain-containing protein</fullName>
    </recommendedName>
</protein>
<dbReference type="SMART" id="SM00233">
    <property type="entry name" value="PH"/>
    <property type="match status" value="1"/>
</dbReference>
<feature type="compositionally biased region" description="Polar residues" evidence="2">
    <location>
        <begin position="2411"/>
        <end position="2421"/>
    </location>
</feature>
<feature type="region of interest" description="Disordered" evidence="2">
    <location>
        <begin position="1970"/>
        <end position="1997"/>
    </location>
</feature>
<dbReference type="Proteomes" id="UP001161438">
    <property type="component" value="Chromosome 4"/>
</dbReference>
<dbReference type="Gene3D" id="1.10.287.1490">
    <property type="match status" value="3"/>
</dbReference>
<evidence type="ECO:0000313" key="4">
    <source>
        <dbReference type="EMBL" id="CAI4038028.1"/>
    </source>
</evidence>
<sequence>MSQDNRHRKIDDRNGAGEHNANIIHDQSAQKKVGINNVTRASNSEVSESDSDSEIEKPKCFSISNILSKRETKDVLPEFAGSSSHNGVLTANSSKDMNFTLELSENLLVECRKLQSSNDDKNEQIKSLKQINESLNGKIEEMDNQKKYIMKELDSIKDLNWDLESKLANLSVECKHLKELRRKTEKSWNDEKESLRNLKTDIEILTLTKNGMENDLHSQKLYYEREVTELKERIVDLNNENDKLIISASDLTSEINSLRSDKAERIEIRKQLDNAKKSIHSLKSKLQKKYCHKKHFSNNTVASDSDSGCTSSQEDIFDIVADIDQIIEAHPSVEDLSEDLVKEYSEKNNLTLLSNDSYSNLLQRTKCTYKPKDDELMTKEVAKNLNIFALPNDDNYNKKEFSLESQIKYLEASGHKVLPQEEFTNLKRSVSNPSYSYLKEKLQASKKIPVDQSTFSLLEEPTIDFLLPLASKIDCLVIPTKDYNNFYEAVKHPSVEQVKEYLAANKDIESTISKWLEKKNDCKLINNNVYSSLVDKVETPSKQYLSSKAKEYDLVLIDNKTLEALKNPTIEVIKDTISASDFLILKKEDYEHPPLAYLVEHAKNTNYHMLSETAYQGLVRYKETPDIEFMKEKSAQLGHTVVSNETYAELQNKYSEVEGKHSELQNKHSELENKHSEVESKHSELQNKHSELENKHSEVEGKHSELQNKFSEAEKQLEQPTLAYLVEHAKNTNYHMLSETAYQGLVRYKETPDIEFMKEKSAQLGHTVVSNETYAELQNKYSEVEGNYSELQNKHSEVESKHSELQNKYSEVESKHSELQNKFSEAEKQLEQPTLAYLVEHAKNTNYHMLSETAYQGLVRYKETPDIEFMKEKSAQLGHTVVSNETYAALQNKYSELENKHSEVESKHSELQNKHSELQNKYSEVESKHSELQNKYSEVESKHSELQNKFSEAEKQLEQPTLAYLVEHAKNTNYHMLSETAYQGLVRYKETPDIEFMKEKSAQLGHTVVSNETYAALQNKYSELENKHSEVESKHSELQNKHSELENKHSEVEGNYSELQNKHSEVEGNYSELENKHSEVESKHSELQNKHSEVEGNYSELQNKHSELQNKHSELENKYSEVESKHSELQNKHSEVEGDYSELQNKHSELQNKHSELQNKHSEVEGNYSELQNKYSEVESKHSELQNKYSEVESKHSELQNKYSEVESKHSELQNKHSEVESNYSELQNKYSEVESKHSELQNKFSEAEKQLEQPTLAYLVEHAKNTNYHMLSETAYQGLVRYKETPDIEFMKEKSAQLGHTVVSNETYAELQNKYSEVEGNYSELQNKHSEVEGNYSELENKHSEVESKHSELQNKHSEVEGDYSELQNKHSELQNKHSELQNKYSEVEGKHSELQNKFSEAEKQLEQPTLAYLVEHAKNTNYHMLSETAYQGLVRYKETPDIEFMKEKSAQLGHTVVSNETYAELQNKYSELENKHSEVESKHSELQNKHSELQNKYSEVEGNYSVLQNKYSEAENQLEHPPLAYLVEHVEELQQKIIPASDWNTLSNPTLEYLTSKLHSLQYDVIPHDSYIELKRIVEEPDVNVLESKLNGYNIIDTLAYNELIINSTSPTLEFIKEKAESKGYMLIEAHKYLDLNRIATNPSEEDIVDICKQRGCYALKFEEYEKLKNCIQNPSKKYIKEKAILFDLMPIDKTEYQTMKDKLSNKDSLIASVKDLGFVPISAPQLASLEKSSLQNSTLSDIESKLKSLGYVAITKGNLANMEKRAVESISKGDVLNLCSKFSLIPLSAEEYDEMKKENGRNLNELSNPSIDFLKKKCENNGSILTNESIHKEKQETLENPAYEFILEKALALGYELISKVELARMKQEISSHSIKLMQEEATHRSMVLLKNEEMKNLCNKIEHPSLTYLTEKAAGMNKILIDQVTNTESTYSNRKDLEEYCHRLNLVLVDEDEYTVLKDLLEELNVDDSKNPSSNDDQSLNTTRSNSTTTSSMFTDALDDNIEEFNDTEFERNDDITDIISKSSTVKDVVHLAPTYQTIKSSAEELGYKLVPIESSGMNPVSIDTPFFSGDNDVISVVSSADINHLSKMAEKHGMTLISDESFEEYRVLKDKVTTLNGDIEATDNSERVNQTSTTETQNMSKEHKPKKDLACNGVDKEVIIDSARELNLIVLNEKEYTELLRRSEKHFTSKADIIREAANFDLVPVQKQKLEEIKYELAHPTLTEGQLKKPSDDRSLILTSRDKTLFPRDENIISQSNVVYDDDISDSFADETQELKTDVDVIKTQARKYGLLCIPESAFVVTSYSNTPDTSNIVALPTPYYHNLLSSEDKKLNFMTNEELQAEIKRRGFLVVLPTKRDSETQSAPSKREFRSYKPSNKISITSSKNDIRKGLAEAAATIAYGDSESYPQVQQSHHNSYNKHHKRHQSLTNSNSTSKTAHSSKNTLASKRDGAASSMPHAGSPDRAISLQTLASLNEPSIIPALTQTVIGEYLFKYYPRLGPFGFESRHERFFWVHPYTLTLYWSASNPILENPANTKTKGVAILGVESVTDPNPYPTGLYHKSIVITTETRAIKFTCPTRQRHNIWYNSLRYLIQRNMQGISLEDIADDPTDNMYSGKIFPLPGESTKNSSKRLSASRRSASARSLRNRVPKSRSFGNLK</sequence>
<feature type="compositionally biased region" description="Polar residues" evidence="2">
    <location>
        <begin position="2132"/>
        <end position="2144"/>
    </location>
</feature>
<dbReference type="GO" id="GO:0015631">
    <property type="term" value="F:tubulin binding"/>
    <property type="evidence" value="ECO:0007669"/>
    <property type="project" value="TreeGrafter"/>
</dbReference>
<evidence type="ECO:0000256" key="2">
    <source>
        <dbReference type="SAM" id="MobiDB-lite"/>
    </source>
</evidence>
<dbReference type="GO" id="GO:0005938">
    <property type="term" value="C:cell cortex"/>
    <property type="evidence" value="ECO:0007669"/>
    <property type="project" value="InterPro"/>
</dbReference>
<dbReference type="InterPro" id="IPR001849">
    <property type="entry name" value="PH_domain"/>
</dbReference>
<feature type="region of interest" description="Disordered" evidence="2">
    <location>
        <begin position="2361"/>
        <end position="2387"/>
    </location>
</feature>
<dbReference type="PANTHER" id="PTHR28190">
    <property type="entry name" value="NUCLEAR MIGRATION PROTEIN NUM1"/>
    <property type="match status" value="1"/>
</dbReference>
<feature type="region of interest" description="Disordered" evidence="2">
    <location>
        <begin position="660"/>
        <end position="701"/>
    </location>
</feature>
<feature type="region of interest" description="Disordered" evidence="2">
    <location>
        <begin position="2411"/>
        <end position="2467"/>
    </location>
</feature>
<feature type="region of interest" description="Disordered" evidence="2">
    <location>
        <begin position="2623"/>
        <end position="2665"/>
    </location>
</feature>
<dbReference type="Gene3D" id="1.20.5.340">
    <property type="match status" value="1"/>
</dbReference>
<dbReference type="GO" id="GO:0005543">
    <property type="term" value="F:phospholipid binding"/>
    <property type="evidence" value="ECO:0007669"/>
    <property type="project" value="InterPro"/>
</dbReference>
<dbReference type="Gene3D" id="6.10.250.370">
    <property type="match status" value="1"/>
</dbReference>
<evidence type="ECO:0000313" key="5">
    <source>
        <dbReference type="Proteomes" id="UP001161438"/>
    </source>
</evidence>
<evidence type="ECO:0000259" key="3">
    <source>
        <dbReference type="PROSITE" id="PS50003"/>
    </source>
</evidence>
<feature type="region of interest" description="Disordered" evidence="2">
    <location>
        <begin position="1070"/>
        <end position="1093"/>
    </location>
</feature>
<dbReference type="InterPro" id="IPR024774">
    <property type="entry name" value="PH_dom-Mcp5-type"/>
</dbReference>
<feature type="coiled-coil region" evidence="1">
    <location>
        <begin position="1457"/>
        <end position="1519"/>
    </location>
</feature>
<dbReference type="PANTHER" id="PTHR28190:SF1">
    <property type="entry name" value="NUCLEAR MIGRATION PROTEIN NUM1"/>
    <property type="match status" value="1"/>
</dbReference>
<dbReference type="GO" id="GO:0005934">
    <property type="term" value="C:cellular bud tip"/>
    <property type="evidence" value="ECO:0007669"/>
    <property type="project" value="TreeGrafter"/>
</dbReference>
<organism evidence="4 5">
    <name type="scientific">Saccharomyces mikatae IFO 1815</name>
    <dbReference type="NCBI Taxonomy" id="226126"/>
    <lineage>
        <taxon>Eukaryota</taxon>
        <taxon>Fungi</taxon>
        <taxon>Dikarya</taxon>
        <taxon>Ascomycota</taxon>
        <taxon>Saccharomycotina</taxon>
        <taxon>Saccharomycetes</taxon>
        <taxon>Saccharomycetales</taxon>
        <taxon>Saccharomycetaceae</taxon>
        <taxon>Saccharomyces</taxon>
    </lineage>
</organism>
<reference evidence="4" key="1">
    <citation type="submission" date="2022-10" db="EMBL/GenBank/DDBJ databases">
        <authorList>
            <person name="Byrne P K."/>
        </authorList>
    </citation>
    <scope>NUCLEOTIDE SEQUENCE</scope>
    <source>
        <strain evidence="4">IFO1815</strain>
    </source>
</reference>
<feature type="domain" description="PH" evidence="3">
    <location>
        <begin position="2490"/>
        <end position="2600"/>
    </location>
</feature>
<dbReference type="GO" id="GO:0005739">
    <property type="term" value="C:mitochondrion"/>
    <property type="evidence" value="ECO:0007669"/>
    <property type="project" value="TreeGrafter"/>
</dbReference>
<feature type="coiled-coil region" evidence="1">
    <location>
        <begin position="774"/>
        <end position="829"/>
    </location>
</feature>
<dbReference type="InterPro" id="IPR053005">
    <property type="entry name" value="Nuclear_Pos-Cytoskel_Interact"/>
</dbReference>
<dbReference type="Pfam" id="PF12814">
    <property type="entry name" value="Mcp5_PH"/>
    <property type="match status" value="1"/>
</dbReference>
<feature type="coiled-coil region" evidence="1">
    <location>
        <begin position="887"/>
        <end position="956"/>
    </location>
</feature>
<dbReference type="GO" id="GO:0032065">
    <property type="term" value="P:maintenance of protein location in cell cortex"/>
    <property type="evidence" value="ECO:0007669"/>
    <property type="project" value="InterPro"/>
</dbReference>